<evidence type="ECO:0000256" key="1">
    <source>
        <dbReference type="SAM" id="MobiDB-lite"/>
    </source>
</evidence>
<reference evidence="2" key="1">
    <citation type="submission" date="2021-01" db="EMBL/GenBank/DDBJ databases">
        <authorList>
            <person name="Kaushik A."/>
        </authorList>
    </citation>
    <scope>NUCLEOTIDE SEQUENCE</scope>
    <source>
        <strain evidence="2">AG2-2IIIB</strain>
    </source>
</reference>
<dbReference type="PANTHER" id="PTHR35871:SF1">
    <property type="entry name" value="CXC1-LIKE CYSTEINE CLUSTER ASSOCIATED WITH KDZ TRANSPOSASES DOMAIN-CONTAINING PROTEIN"/>
    <property type="match status" value="1"/>
</dbReference>
<name>A0A8H3H118_9AGAM</name>
<comment type="caution">
    <text evidence="2">The sequence shown here is derived from an EMBL/GenBank/DDBJ whole genome shotgun (WGS) entry which is preliminary data.</text>
</comment>
<dbReference type="Proteomes" id="UP000663843">
    <property type="component" value="Unassembled WGS sequence"/>
</dbReference>
<dbReference type="EMBL" id="CAJMWT010003602">
    <property type="protein sequence ID" value="CAE6475038.1"/>
    <property type="molecule type" value="Genomic_DNA"/>
</dbReference>
<feature type="region of interest" description="Disordered" evidence="1">
    <location>
        <begin position="1"/>
        <end position="71"/>
    </location>
</feature>
<gene>
    <name evidence="2" type="ORF">RDB_LOCUS111276</name>
</gene>
<accession>A0A8H3H118</accession>
<proteinExistence type="predicted"/>
<dbReference type="AlphaFoldDB" id="A0A8H3H118"/>
<dbReference type="PANTHER" id="PTHR35871">
    <property type="entry name" value="EXPRESSED PROTEIN"/>
    <property type="match status" value="1"/>
</dbReference>
<feature type="compositionally biased region" description="Polar residues" evidence="1">
    <location>
        <begin position="7"/>
        <end position="24"/>
    </location>
</feature>
<evidence type="ECO:0000313" key="2">
    <source>
        <dbReference type="EMBL" id="CAE6475038.1"/>
    </source>
</evidence>
<feature type="compositionally biased region" description="Low complexity" evidence="1">
    <location>
        <begin position="56"/>
        <end position="70"/>
    </location>
</feature>
<organism evidence="2 3">
    <name type="scientific">Rhizoctonia solani</name>
    <dbReference type="NCBI Taxonomy" id="456999"/>
    <lineage>
        <taxon>Eukaryota</taxon>
        <taxon>Fungi</taxon>
        <taxon>Dikarya</taxon>
        <taxon>Basidiomycota</taxon>
        <taxon>Agaricomycotina</taxon>
        <taxon>Agaricomycetes</taxon>
        <taxon>Cantharellales</taxon>
        <taxon>Ceratobasidiaceae</taxon>
        <taxon>Rhizoctonia</taxon>
    </lineage>
</organism>
<evidence type="ECO:0000313" key="3">
    <source>
        <dbReference type="Proteomes" id="UP000663843"/>
    </source>
</evidence>
<sequence length="549" mass="61408">MEHGPSELSNCSSLATPGPDQQPNVAPHQIGAEDTDTHKPNTEAGDTGIDEGDLVNLTNINNTTSTNTSLPHKNTRITVDLAKPALARIEAILKSSGGGRGGSSSAKAQALDAPVLRQIHAMAAALRLFCHSNYTWDFTFSTDTGAIASGYGASYGRTIRRLIRTFIESGDLPKNRYGNATGSIIDDEDFAYELKMHLWSVGKYAKAQDIITYVDTDEVKARFDLAGPPCLRTAQRWMKKLGYSWGKELKGQYVDGHERKDVVDYRNNYYIPEFTKLARRMTTYDSVTMEATPPVLEPGEQPVMMFKHDETVVYAHDQRDIRWIGDDETPQPMPKGEGLSLMYAGYISTDGWLRSDDPDENPEVILRPGKNRDGFMDGPRTRTQIVKGIGMAKKKYPKHKIVFIYDNATTHTSRRPDAPSATKMTLNPSKNFGVTIIDENKKKHKIRMGDAKFADGTPQPLYYPPDHPDNPDEFKGIAQILHSVPLVSIRRFWNRALRFVDAYRQGLDGAWAAWAAKKYRGHRVLPQDILKEVEAEILRQQGEGSQTHK</sequence>
<protein>
    <submittedName>
        <fullName evidence="2">Uncharacterized protein</fullName>
    </submittedName>
</protein>